<dbReference type="SUPFAM" id="SSF51735">
    <property type="entry name" value="NAD(P)-binding Rossmann-fold domains"/>
    <property type="match status" value="1"/>
</dbReference>
<organism evidence="5 6">
    <name type="scientific">Marinomonas vulgaris</name>
    <dbReference type="NCBI Taxonomy" id="2823372"/>
    <lineage>
        <taxon>Bacteria</taxon>
        <taxon>Pseudomonadati</taxon>
        <taxon>Pseudomonadota</taxon>
        <taxon>Gammaproteobacteria</taxon>
        <taxon>Oceanospirillales</taxon>
        <taxon>Oceanospirillaceae</taxon>
        <taxon>Marinomonas</taxon>
    </lineage>
</organism>
<dbReference type="Pfam" id="PF02737">
    <property type="entry name" value="3HCDH_N"/>
    <property type="match status" value="1"/>
</dbReference>
<dbReference type="EC" id="1.1.1.157" evidence="5"/>
<keyword evidence="6" id="KW-1185">Reference proteome</keyword>
<comment type="similarity">
    <text evidence="1">Belongs to the 3-hydroxyacyl-CoA dehydrogenase family.</text>
</comment>
<dbReference type="SUPFAM" id="SSF48179">
    <property type="entry name" value="6-phosphogluconate dehydrogenase C-terminal domain-like"/>
    <property type="match status" value="1"/>
</dbReference>
<dbReference type="GO" id="GO:0008691">
    <property type="term" value="F:3-hydroxybutyryl-CoA dehydrogenase activity"/>
    <property type="evidence" value="ECO:0007669"/>
    <property type="project" value="UniProtKB-EC"/>
</dbReference>
<protein>
    <submittedName>
        <fullName evidence="5">3-hydroxybutyryl-CoA dehydrogenase</fullName>
        <ecNumber evidence="5">1.1.1.157</ecNumber>
    </submittedName>
</protein>
<feature type="domain" description="3-hydroxyacyl-CoA dehydrogenase C-terminal" evidence="3">
    <location>
        <begin position="184"/>
        <end position="280"/>
    </location>
</feature>
<gene>
    <name evidence="5" type="ORF">J9B83_05580</name>
</gene>
<dbReference type="InterPro" id="IPR008927">
    <property type="entry name" value="6-PGluconate_DH-like_C_sf"/>
</dbReference>
<dbReference type="InterPro" id="IPR036291">
    <property type="entry name" value="NAD(P)-bd_dom_sf"/>
</dbReference>
<feature type="domain" description="3-hydroxyacyl-CoA dehydrogenase NAD binding" evidence="4">
    <location>
        <begin position="6"/>
        <end position="181"/>
    </location>
</feature>
<dbReference type="PIRSF" id="PIRSF000105">
    <property type="entry name" value="HCDH"/>
    <property type="match status" value="1"/>
</dbReference>
<dbReference type="RefSeq" id="WP_211535749.1">
    <property type="nucleotide sequence ID" value="NZ_JAGSSV010000004.1"/>
</dbReference>
<proteinExistence type="inferred from homology"/>
<comment type="caution">
    <text evidence="5">The sequence shown here is derived from an EMBL/GenBank/DDBJ whole genome shotgun (WGS) entry which is preliminary data.</text>
</comment>
<sequence>MSIQIIGVIGAGQMGQGIAQVMACAGYQVQLIDSSANALDNAVIRIRHSMDKLTSKGVLEEGNDYIEAIQCSTELSSLASADLVIEAATESEKVKVAIFQELASICPTTTLFASNTSSLSITRLAASIPGPERMIGMHFMNPVPLMQLVEVIEGLQTAESTRNAIMQVAKKAGKIAIPVKDRAGFVLNRILLPMINEAVFVLEEGCATAEQIDQIMVLGAAHPIGPLALADLIGLDTCLSIMDVLHTQFGDSKYRAAPLLRQMVDAGRLGKKVGQGFYHYEH</sequence>
<dbReference type="EMBL" id="JAGSSV010000004">
    <property type="protein sequence ID" value="MBR7888408.1"/>
    <property type="molecule type" value="Genomic_DNA"/>
</dbReference>
<evidence type="ECO:0000313" key="6">
    <source>
        <dbReference type="Proteomes" id="UP000679722"/>
    </source>
</evidence>
<dbReference type="InterPro" id="IPR006176">
    <property type="entry name" value="3-OHacyl-CoA_DH_NAD-bd"/>
</dbReference>
<dbReference type="Proteomes" id="UP000679722">
    <property type="component" value="Unassembled WGS sequence"/>
</dbReference>
<dbReference type="Gene3D" id="1.10.1040.10">
    <property type="entry name" value="N-(1-d-carboxylethyl)-l-norvaline Dehydrogenase, domain 2"/>
    <property type="match status" value="1"/>
</dbReference>
<dbReference type="PROSITE" id="PS00067">
    <property type="entry name" value="3HCDH"/>
    <property type="match status" value="1"/>
</dbReference>
<evidence type="ECO:0000256" key="1">
    <source>
        <dbReference type="ARBA" id="ARBA00009463"/>
    </source>
</evidence>
<evidence type="ECO:0000259" key="4">
    <source>
        <dbReference type="Pfam" id="PF02737"/>
    </source>
</evidence>
<evidence type="ECO:0000256" key="2">
    <source>
        <dbReference type="ARBA" id="ARBA00023002"/>
    </source>
</evidence>
<dbReference type="PANTHER" id="PTHR48075">
    <property type="entry name" value="3-HYDROXYACYL-COA DEHYDROGENASE FAMILY PROTEIN"/>
    <property type="match status" value="1"/>
</dbReference>
<reference evidence="6" key="2">
    <citation type="submission" date="2023-07" db="EMBL/GenBank/DDBJ databases">
        <title>Marinomonas vulgaris A79, complete genome.</title>
        <authorList>
            <person name="Ying J.-J."/>
        </authorList>
    </citation>
    <scope>NUCLEOTIDE SEQUENCE [LARGE SCALE GENOMIC DNA]</scope>
    <source>
        <strain evidence="6">A79</strain>
    </source>
</reference>
<dbReference type="Pfam" id="PF00725">
    <property type="entry name" value="3HCDH"/>
    <property type="match status" value="1"/>
</dbReference>
<dbReference type="InterPro" id="IPR022694">
    <property type="entry name" value="3-OHacyl-CoA_DH"/>
</dbReference>
<name>A0ABS5HAJ0_9GAMM</name>
<keyword evidence="2 5" id="KW-0560">Oxidoreductase</keyword>
<dbReference type="InterPro" id="IPR006108">
    <property type="entry name" value="3HC_DH_C"/>
</dbReference>
<dbReference type="InterPro" id="IPR013328">
    <property type="entry name" value="6PGD_dom2"/>
</dbReference>
<evidence type="ECO:0000259" key="3">
    <source>
        <dbReference type="Pfam" id="PF00725"/>
    </source>
</evidence>
<accession>A0ABS5HAJ0</accession>
<dbReference type="PANTHER" id="PTHR48075:SF5">
    <property type="entry name" value="3-HYDROXYBUTYRYL-COA DEHYDROGENASE"/>
    <property type="match status" value="1"/>
</dbReference>
<dbReference type="Gene3D" id="3.40.50.720">
    <property type="entry name" value="NAD(P)-binding Rossmann-like Domain"/>
    <property type="match status" value="1"/>
</dbReference>
<evidence type="ECO:0000313" key="5">
    <source>
        <dbReference type="EMBL" id="MBR7888408.1"/>
    </source>
</evidence>
<reference evidence="5 6" key="1">
    <citation type="submission" date="2021-04" db="EMBL/GenBank/DDBJ databases">
        <authorList>
            <person name="Sun C."/>
        </authorList>
    </citation>
    <scope>NUCLEOTIDE SEQUENCE [LARGE SCALE GENOMIC DNA]</scope>
    <source>
        <strain evidence="5 6">A79</strain>
    </source>
</reference>
<dbReference type="InterPro" id="IPR006180">
    <property type="entry name" value="3-OHacyl-CoA_DH_CS"/>
</dbReference>